<accession>A6JBS4</accession>
<feature type="region of interest" description="Disordered" evidence="1">
    <location>
        <begin position="36"/>
        <end position="62"/>
    </location>
</feature>
<evidence type="ECO:0000256" key="1">
    <source>
        <dbReference type="SAM" id="MobiDB-lite"/>
    </source>
</evidence>
<protein>
    <submittedName>
        <fullName evidence="2">Leucine rich repeat containing 28 (Predicted), isoform CRA_e</fullName>
    </submittedName>
</protein>
<evidence type="ECO:0000313" key="2">
    <source>
        <dbReference type="EMBL" id="EDM08459.1"/>
    </source>
</evidence>
<reference evidence="3" key="1">
    <citation type="submission" date="2005-09" db="EMBL/GenBank/DDBJ databases">
        <authorList>
            <person name="Mural R.J."/>
            <person name="Li P.W."/>
            <person name="Adams M.D."/>
            <person name="Amanatides P.G."/>
            <person name="Baden-Tillson H."/>
            <person name="Barnstead M."/>
            <person name="Chin S.H."/>
            <person name="Dew I."/>
            <person name="Evans C.A."/>
            <person name="Ferriera S."/>
            <person name="Flanigan M."/>
            <person name="Fosler C."/>
            <person name="Glodek A."/>
            <person name="Gu Z."/>
            <person name="Holt R.A."/>
            <person name="Jennings D."/>
            <person name="Kraft C.L."/>
            <person name="Lu F."/>
            <person name="Nguyen T."/>
            <person name="Nusskern D.R."/>
            <person name="Pfannkoch C.M."/>
            <person name="Sitter C."/>
            <person name="Sutton G.G."/>
            <person name="Venter J.C."/>
            <person name="Wang Z."/>
            <person name="Woodage T."/>
            <person name="Zheng X.H."/>
            <person name="Zhong F."/>
        </authorList>
    </citation>
    <scope>NUCLEOTIDE SEQUENCE [LARGE SCALE GENOMIC DNA]</scope>
    <source>
        <strain>BN</strain>
        <strain evidence="3">Sprague-Dawley</strain>
    </source>
</reference>
<dbReference type="EMBL" id="CH473980">
    <property type="protein sequence ID" value="EDM08459.1"/>
    <property type="molecule type" value="Genomic_DNA"/>
</dbReference>
<dbReference type="Proteomes" id="UP000234681">
    <property type="component" value="Chromosome 1"/>
</dbReference>
<organism evidence="2 3">
    <name type="scientific">Rattus norvegicus</name>
    <name type="common">Rat</name>
    <dbReference type="NCBI Taxonomy" id="10116"/>
    <lineage>
        <taxon>Eukaryota</taxon>
        <taxon>Metazoa</taxon>
        <taxon>Chordata</taxon>
        <taxon>Craniata</taxon>
        <taxon>Vertebrata</taxon>
        <taxon>Euteleostomi</taxon>
        <taxon>Mammalia</taxon>
        <taxon>Eutheria</taxon>
        <taxon>Euarchontoglires</taxon>
        <taxon>Glires</taxon>
        <taxon>Rodentia</taxon>
        <taxon>Myomorpha</taxon>
        <taxon>Muroidea</taxon>
        <taxon>Muridae</taxon>
        <taxon>Murinae</taxon>
        <taxon>Rattus</taxon>
    </lineage>
</organism>
<dbReference type="AlphaFoldDB" id="A6JBS4"/>
<evidence type="ECO:0000313" key="3">
    <source>
        <dbReference type="Proteomes" id="UP000234681"/>
    </source>
</evidence>
<gene>
    <name evidence="2" type="primary">Lrrc28_predicted</name>
    <name evidence="2" type="ORF">rCG_24537</name>
</gene>
<name>A6JBS4_RAT</name>
<sequence>MILCLSPEDDFPLRLFSVASALETCQLLESLQPLWPQQPAQQEREPGLAQSGSCRGTAGSRAHPLESSCLISKFCNL</sequence>
<proteinExistence type="predicted"/>